<evidence type="ECO:0000313" key="4">
    <source>
        <dbReference type="Proteomes" id="UP000654075"/>
    </source>
</evidence>
<dbReference type="Gene3D" id="1.25.40.10">
    <property type="entry name" value="Tetratricopeptide repeat domain"/>
    <property type="match status" value="1"/>
</dbReference>
<evidence type="ECO:0000313" key="3">
    <source>
        <dbReference type="EMBL" id="CAE8594775.1"/>
    </source>
</evidence>
<proteinExistence type="predicted"/>
<feature type="non-terminal residue" evidence="3">
    <location>
        <position position="105"/>
    </location>
</feature>
<comment type="caution">
    <text evidence="3">The sequence shown here is derived from an EMBL/GenBank/DDBJ whole genome shotgun (WGS) entry which is preliminary data.</text>
</comment>
<feature type="compositionally biased region" description="Polar residues" evidence="2">
    <location>
        <begin position="1"/>
        <end position="10"/>
    </location>
</feature>
<protein>
    <submittedName>
        <fullName evidence="3">Uncharacterized protein</fullName>
    </submittedName>
</protein>
<dbReference type="InterPro" id="IPR002885">
    <property type="entry name" value="PPR_rpt"/>
</dbReference>
<dbReference type="AlphaFoldDB" id="A0A813E9Z9"/>
<feature type="repeat" description="PPR" evidence="1">
    <location>
        <begin position="69"/>
        <end position="103"/>
    </location>
</feature>
<sequence length="105" mass="11109">GDVQAPRSQPSGGGGRASQSVGHRRDGGEGFPRTLPAYASAISKLGRSGKWQQSLGLLAEAEEIQLQPDAVLISSVITSCEKAGRWAEALWLLQDLRCRGLPPSL</sequence>
<organism evidence="3 4">
    <name type="scientific">Polarella glacialis</name>
    <name type="common">Dinoflagellate</name>
    <dbReference type="NCBI Taxonomy" id="89957"/>
    <lineage>
        <taxon>Eukaryota</taxon>
        <taxon>Sar</taxon>
        <taxon>Alveolata</taxon>
        <taxon>Dinophyceae</taxon>
        <taxon>Suessiales</taxon>
        <taxon>Suessiaceae</taxon>
        <taxon>Polarella</taxon>
    </lineage>
</organism>
<dbReference type="PROSITE" id="PS51375">
    <property type="entry name" value="PPR"/>
    <property type="match status" value="1"/>
</dbReference>
<dbReference type="OrthoDB" id="185373at2759"/>
<gene>
    <name evidence="3" type="ORF">PGLA1383_LOCUS13299</name>
</gene>
<feature type="non-terminal residue" evidence="3">
    <location>
        <position position="1"/>
    </location>
</feature>
<reference evidence="3" key="1">
    <citation type="submission" date="2021-02" db="EMBL/GenBank/DDBJ databases">
        <authorList>
            <person name="Dougan E. K."/>
            <person name="Rhodes N."/>
            <person name="Thang M."/>
            <person name="Chan C."/>
        </authorList>
    </citation>
    <scope>NUCLEOTIDE SEQUENCE</scope>
</reference>
<evidence type="ECO:0000256" key="2">
    <source>
        <dbReference type="SAM" id="MobiDB-lite"/>
    </source>
</evidence>
<evidence type="ECO:0000256" key="1">
    <source>
        <dbReference type="PROSITE-ProRule" id="PRU00708"/>
    </source>
</evidence>
<feature type="region of interest" description="Disordered" evidence="2">
    <location>
        <begin position="1"/>
        <end position="34"/>
    </location>
</feature>
<dbReference type="InterPro" id="IPR011990">
    <property type="entry name" value="TPR-like_helical_dom_sf"/>
</dbReference>
<keyword evidence="4" id="KW-1185">Reference proteome</keyword>
<name>A0A813E9Z9_POLGL</name>
<dbReference type="EMBL" id="CAJNNV010007328">
    <property type="protein sequence ID" value="CAE8594775.1"/>
    <property type="molecule type" value="Genomic_DNA"/>
</dbReference>
<dbReference type="Pfam" id="PF01535">
    <property type="entry name" value="PPR"/>
    <property type="match status" value="1"/>
</dbReference>
<dbReference type="Proteomes" id="UP000654075">
    <property type="component" value="Unassembled WGS sequence"/>
</dbReference>
<accession>A0A813E9Z9</accession>